<dbReference type="InterPro" id="IPR004465">
    <property type="entry name" value="RNR_NrdI"/>
</dbReference>
<reference evidence="1 2" key="1">
    <citation type="submission" date="2018-03" db="EMBL/GenBank/DDBJ databases">
        <title>Isolation, the biological characteristics and genomics of two new strains of lysate Staphylococcus aureus phage.</title>
        <authorList>
            <person name="Jin X."/>
            <person name="Zhang C."/>
        </authorList>
    </citation>
    <scope>NUCLEOTIDE SEQUENCE [LARGE SCALE GENOMIC DNA]</scope>
</reference>
<sequence>MEERPTLVYFSGTGQTKRLIDKINNGNFNVLRIQRGNETVEGDYILVTPTYKKGSIPKPVERFLKNNEAPREVIGTGNKQWGEYFCGASKKISEMFNIPLIAKIEQSGHFNEVDKIKSYFEEKYNTVGV</sequence>
<evidence type="ECO:0000313" key="2">
    <source>
        <dbReference type="Proteomes" id="UP000241797"/>
    </source>
</evidence>
<keyword evidence="2" id="KW-1185">Reference proteome</keyword>
<evidence type="ECO:0000313" key="1">
    <source>
        <dbReference type="EMBL" id="AVP40302.1"/>
    </source>
</evidence>
<dbReference type="InterPro" id="IPR029039">
    <property type="entry name" value="Flavoprotein-like_sf"/>
</dbReference>
<dbReference type="Gene3D" id="3.40.50.360">
    <property type="match status" value="1"/>
</dbReference>
<dbReference type="GeneID" id="54990041"/>
<dbReference type="RefSeq" id="YP_009799552.1">
    <property type="nucleotide sequence ID" value="NC_047945.1"/>
</dbReference>
<dbReference type="GO" id="GO:0010181">
    <property type="term" value="F:FMN binding"/>
    <property type="evidence" value="ECO:0007669"/>
    <property type="project" value="InterPro"/>
</dbReference>
<dbReference type="PANTHER" id="PTHR37297">
    <property type="entry name" value="PROTEIN NRDI"/>
    <property type="match status" value="1"/>
</dbReference>
<dbReference type="SUPFAM" id="SSF52218">
    <property type="entry name" value="Flavoproteins"/>
    <property type="match status" value="1"/>
</dbReference>
<proteinExistence type="predicted"/>
<dbReference type="Proteomes" id="UP000241797">
    <property type="component" value="Segment"/>
</dbReference>
<protein>
    <submittedName>
        <fullName evidence="1">Ribonucleotide reduction protein NrdI</fullName>
    </submittedName>
</protein>
<dbReference type="Pfam" id="PF07972">
    <property type="entry name" value="Flavodoxin_NdrI"/>
    <property type="match status" value="1"/>
</dbReference>
<dbReference type="EMBL" id="MH078572">
    <property type="protein sequence ID" value="AVP40302.1"/>
    <property type="molecule type" value="Genomic_DNA"/>
</dbReference>
<dbReference type="PANTHER" id="PTHR37297:SF1">
    <property type="entry name" value="PROTEIN NRDI"/>
    <property type="match status" value="1"/>
</dbReference>
<organism evidence="1 2">
    <name type="scientific">Staphylococcus phage phiSA_BS1</name>
    <dbReference type="NCBI Taxonomy" id="2126734"/>
    <lineage>
        <taxon>Viruses</taxon>
        <taxon>Duplodnaviria</taxon>
        <taxon>Heunggongvirae</taxon>
        <taxon>Uroviricota</taxon>
        <taxon>Caudoviricetes</taxon>
        <taxon>Herelleviridae</taxon>
        <taxon>Twortvirinae</taxon>
        <taxon>Baoshanvirus</taxon>
        <taxon>Baoshanvirus BS1</taxon>
    </lineage>
</organism>
<dbReference type="PIRSF" id="PIRSF005087">
    <property type="entry name" value="NrdI"/>
    <property type="match status" value="1"/>
</dbReference>
<accession>A0A2P1MXK8</accession>
<dbReference type="KEGG" id="vg:54990041"/>
<name>A0A2P1MXK8_9CAUD</name>